<organism evidence="1">
    <name type="scientific">Leviviridae sp</name>
    <dbReference type="NCBI Taxonomy" id="2027243"/>
    <lineage>
        <taxon>Viruses</taxon>
        <taxon>Riboviria</taxon>
        <taxon>Orthornavirae</taxon>
        <taxon>Lenarviricota</taxon>
        <taxon>Leviviricetes</taxon>
        <taxon>Norzivirales</taxon>
        <taxon>Fiersviridae</taxon>
    </lineage>
</organism>
<dbReference type="EMBL" id="KT462697">
    <property type="protein sequence ID" value="AMQ23525.1"/>
    <property type="molecule type" value="Genomic_RNA"/>
</dbReference>
<protein>
    <submittedName>
        <fullName evidence="1">Uncharacterized protein</fullName>
    </submittedName>
</protein>
<reference evidence="1" key="1">
    <citation type="submission" date="2015-08" db="EMBL/GenBank/DDBJ databases">
        <authorList>
            <person name="Babu N.S."/>
            <person name="Beckwith C.J."/>
            <person name="Beseler K.G."/>
            <person name="Brison A."/>
            <person name="Carone J.V."/>
            <person name="Caskin T.P."/>
            <person name="Diamond M."/>
            <person name="Durham M.E."/>
            <person name="Foxe J.M."/>
            <person name="Go M."/>
            <person name="Henderson B.A."/>
            <person name="Jones I.B."/>
            <person name="McGettigan J.A."/>
            <person name="Micheletti S.J."/>
            <person name="Nasrallah M.E."/>
            <person name="Ortiz D."/>
            <person name="Piller C.R."/>
            <person name="Privatt S.R."/>
            <person name="Schneider S.L."/>
            <person name="Sharp S."/>
            <person name="Smith T.C."/>
            <person name="Stanton J.D."/>
            <person name="Ullery H.E."/>
            <person name="Wilson R.J."/>
            <person name="Serrano M.G."/>
            <person name="Buck G."/>
            <person name="Lee V."/>
            <person name="Wang Y."/>
            <person name="Carvalho R."/>
            <person name="Voegtly L."/>
            <person name="Shi R."/>
            <person name="Duckworth R."/>
            <person name="Johnson A."/>
            <person name="Loviza R."/>
            <person name="Walstead R."/>
            <person name="Shah Z."/>
            <person name="Kiflezghi M."/>
            <person name="Wade K."/>
            <person name="Ball S.L."/>
            <person name="Bradley K.W."/>
            <person name="Asai D.J."/>
            <person name="Bowman C.A."/>
            <person name="Russell D.A."/>
            <person name="Pope W.H."/>
            <person name="Jacobs-Sera D."/>
            <person name="Hendrix R.W."/>
            <person name="Hatfull G.F."/>
        </authorList>
    </citation>
    <scope>NUCLEOTIDE SEQUENCE</scope>
    <source>
        <strain evidence="1">AVE003</strain>
    </source>
</reference>
<name>A0A142D856_9VIRU</name>
<sequence>MYLNLLNINSGAKTSVEIPTTDNGAEFKALIPVLNTRLYGNVGTTDPLPAGASVSTLPITVVGTSEQTARGVRRVLVKVEMPYASLQKCSCESDSYTVDTAKSGDPITMHVVLTLPKQAGIDLQGSGEERDAVFNRIVMLQYILESLIRNQVGTEPLPEEVAGNAVKIGLTANLKRCRVVSGVL</sequence>
<accession>A0A142D856</accession>
<reference evidence="1" key="2">
    <citation type="journal article" date="2016" name="PLoS Biol.">
        <title>Hyperexpansion of RNA Bacteriophage Diversity.</title>
        <authorList>
            <person name="Krishnamurthy S.R."/>
            <person name="Janowski A.B."/>
            <person name="Zhao G."/>
            <person name="Barouch D."/>
            <person name="Wang D."/>
        </authorList>
    </citation>
    <scope>NUCLEOTIDE SEQUENCE</scope>
    <source>
        <strain evidence="1">AVE003</strain>
    </source>
</reference>
<proteinExistence type="predicted"/>
<evidence type="ECO:0000313" key="1">
    <source>
        <dbReference type="EMBL" id="AMQ23525.1"/>
    </source>
</evidence>